<gene>
    <name evidence="13" type="primary">abhd11</name>
    <name evidence="13" type="ORF">NPIL_638651</name>
</gene>
<accession>A0A8X6TUA4</accession>
<comment type="catalytic activity">
    <reaction evidence="6">
        <text>a 1,3-diacyl-sn-glycerol + H2O = a 1-acyl-sn-glycerol + a fatty acid + H(+)</text>
        <dbReference type="Rhea" id="RHEA:38503"/>
        <dbReference type="ChEBI" id="CHEBI:15377"/>
        <dbReference type="ChEBI" id="CHEBI:15378"/>
        <dbReference type="ChEBI" id="CHEBI:28868"/>
        <dbReference type="ChEBI" id="CHEBI:64683"/>
        <dbReference type="ChEBI" id="CHEBI:77272"/>
    </reaction>
</comment>
<feature type="domain" description="AB hydrolase-1" evidence="12">
    <location>
        <begin position="42"/>
        <end position="139"/>
    </location>
</feature>
<evidence type="ECO:0000256" key="2">
    <source>
        <dbReference type="ARBA" id="ARBA00022801"/>
    </source>
</evidence>
<dbReference type="GO" id="GO:0016787">
    <property type="term" value="F:hydrolase activity"/>
    <property type="evidence" value="ECO:0007669"/>
    <property type="project" value="UniProtKB-KW"/>
</dbReference>
<organism evidence="13 14">
    <name type="scientific">Nephila pilipes</name>
    <name type="common">Giant wood spider</name>
    <name type="synonym">Nephila maculata</name>
    <dbReference type="NCBI Taxonomy" id="299642"/>
    <lineage>
        <taxon>Eukaryota</taxon>
        <taxon>Metazoa</taxon>
        <taxon>Ecdysozoa</taxon>
        <taxon>Arthropoda</taxon>
        <taxon>Chelicerata</taxon>
        <taxon>Arachnida</taxon>
        <taxon>Araneae</taxon>
        <taxon>Araneomorphae</taxon>
        <taxon>Entelegynae</taxon>
        <taxon>Araneoidea</taxon>
        <taxon>Nephilidae</taxon>
        <taxon>Nephila</taxon>
    </lineage>
</organism>
<dbReference type="PANTHER" id="PTHR46118:SF4">
    <property type="entry name" value="PROTEIN ABHD11"/>
    <property type="match status" value="1"/>
</dbReference>
<evidence type="ECO:0000259" key="12">
    <source>
        <dbReference type="Pfam" id="PF00561"/>
    </source>
</evidence>
<dbReference type="Pfam" id="PF00561">
    <property type="entry name" value="Abhydrolase_1"/>
    <property type="match status" value="1"/>
</dbReference>
<comment type="catalytic activity">
    <reaction evidence="5">
        <text>a 1,2-diacyl-sn-glycerol + H2O = a 2-acylglycerol + a fatty acid + H(+)</text>
        <dbReference type="Rhea" id="RHEA:33275"/>
        <dbReference type="ChEBI" id="CHEBI:15377"/>
        <dbReference type="ChEBI" id="CHEBI:15378"/>
        <dbReference type="ChEBI" id="CHEBI:17389"/>
        <dbReference type="ChEBI" id="CHEBI:17815"/>
        <dbReference type="ChEBI" id="CHEBI:28868"/>
        <dbReference type="EC" id="3.1.1.116"/>
    </reaction>
</comment>
<comment type="catalytic activity">
    <reaction evidence="11">
        <text>1-octadecanoyl-2-(5Z,8Z,11Z,14Z-eicosatetraenoyl)-sn-glycerol + H2O = 2-(5Z,8Z,11Z,14Z-eicosatetraenoyl)-glycerol + octadecanoate + H(+)</text>
        <dbReference type="Rhea" id="RHEA:38507"/>
        <dbReference type="ChEBI" id="CHEBI:15377"/>
        <dbReference type="ChEBI" id="CHEBI:15378"/>
        <dbReference type="ChEBI" id="CHEBI:25629"/>
        <dbReference type="ChEBI" id="CHEBI:52392"/>
        <dbReference type="ChEBI" id="CHEBI:75728"/>
    </reaction>
</comment>
<comment type="catalytic activity">
    <reaction evidence="10">
        <text>1-octadecanoyl-2-(9Z-octadecenoyl)-sn-glycerol + H2O = 2-(9Z-octadecenoyl)-glycerol + octadecanoate + H(+)</text>
        <dbReference type="Rhea" id="RHEA:77103"/>
        <dbReference type="ChEBI" id="CHEBI:15377"/>
        <dbReference type="ChEBI" id="CHEBI:15378"/>
        <dbReference type="ChEBI" id="CHEBI:25629"/>
        <dbReference type="ChEBI" id="CHEBI:73990"/>
        <dbReference type="ChEBI" id="CHEBI:75468"/>
    </reaction>
</comment>
<evidence type="ECO:0000256" key="1">
    <source>
        <dbReference type="ARBA" id="ARBA00008645"/>
    </source>
</evidence>
<dbReference type="InterPro" id="IPR029058">
    <property type="entry name" value="AB_hydrolase_fold"/>
</dbReference>
<keyword evidence="2" id="KW-0378">Hydrolase</keyword>
<dbReference type="SUPFAM" id="SSF53474">
    <property type="entry name" value="alpha/beta-Hydrolases"/>
    <property type="match status" value="1"/>
</dbReference>
<protein>
    <recommendedName>
        <fullName evidence="7">sn-1-specific diacylglycerol lipase ABHD11</fullName>
        <ecNumber evidence="3">3.1.1.116</ecNumber>
    </recommendedName>
    <alternativeName>
        <fullName evidence="4">Alpha/beta hydrolase domain-containing protein 11</fullName>
    </alternativeName>
</protein>
<sequence length="284" mass="32793">MKSVSVELLFVRRRSRIKLRCQKMRLAYDVYLPPGEKEENLPPIIFLHGMMDSRKTWKYIAPAVAKRTGRKVYAIDARNHGESPRSDEITFNILSEDLHDFLTQHNIRKAALVGHSMGGRTALTLALTHPEKVEKLIVEDMGLMEFRPSKRGPILYLAQLLKDSLEQIPRDVDEATAKQAIVEHMKPLFAGNTKSQLIDFKIDLDMIPLKKENGNYVWQTNLKAIEDWLKTDKIRQRLHGVWMGDALFIYGTESFFKINKDPRILECFPRATKLGFEDCKIQSK</sequence>
<evidence type="ECO:0000256" key="5">
    <source>
        <dbReference type="ARBA" id="ARBA00043667"/>
    </source>
</evidence>
<comment type="catalytic activity">
    <reaction evidence="8">
        <text>1-octadecanoyl-2-(4Z,7Z,10Z,13Z,16Z,19Z-docosahexaenoyl)-sn-glycerol + H2O = 2-(4Z,7Z,10Z,13Z,16Z,19Z-docosahexaenoyl)-glycerol + octadecanoate + H(+)</text>
        <dbReference type="Rhea" id="RHEA:77107"/>
        <dbReference type="ChEBI" id="CHEBI:15377"/>
        <dbReference type="ChEBI" id="CHEBI:15378"/>
        <dbReference type="ChEBI" id="CHEBI:25629"/>
        <dbReference type="ChEBI" id="CHEBI:77129"/>
        <dbReference type="ChEBI" id="CHEBI:186738"/>
    </reaction>
</comment>
<evidence type="ECO:0000256" key="8">
    <source>
        <dbReference type="ARBA" id="ARBA00048283"/>
    </source>
</evidence>
<proteinExistence type="inferred from homology"/>
<dbReference type="PRINTS" id="PR00111">
    <property type="entry name" value="ABHYDROLASE"/>
</dbReference>
<dbReference type="PANTHER" id="PTHR46118">
    <property type="entry name" value="PROTEIN ABHD11"/>
    <property type="match status" value="1"/>
</dbReference>
<keyword evidence="14" id="KW-1185">Reference proteome</keyword>
<evidence type="ECO:0000256" key="7">
    <source>
        <dbReference type="ARBA" id="ARBA00044064"/>
    </source>
</evidence>
<dbReference type="EC" id="3.1.1.116" evidence="3"/>
<evidence type="ECO:0000313" key="14">
    <source>
        <dbReference type="Proteomes" id="UP000887013"/>
    </source>
</evidence>
<evidence type="ECO:0000256" key="10">
    <source>
        <dbReference type="ARBA" id="ARBA00048513"/>
    </source>
</evidence>
<evidence type="ECO:0000256" key="4">
    <source>
        <dbReference type="ARBA" id="ARBA00042703"/>
    </source>
</evidence>
<comment type="catalytic activity">
    <reaction evidence="9">
        <text>1,2-didecanoylglycerol + H2O = decanoylglycerol + decanoate + H(+)</text>
        <dbReference type="Rhea" id="RHEA:48596"/>
        <dbReference type="ChEBI" id="CHEBI:11152"/>
        <dbReference type="ChEBI" id="CHEBI:15377"/>
        <dbReference type="ChEBI" id="CHEBI:15378"/>
        <dbReference type="ChEBI" id="CHEBI:27689"/>
        <dbReference type="ChEBI" id="CHEBI:90605"/>
    </reaction>
</comment>
<evidence type="ECO:0000256" key="11">
    <source>
        <dbReference type="ARBA" id="ARBA00048919"/>
    </source>
</evidence>
<dbReference type="OrthoDB" id="8119704at2759"/>
<dbReference type="Proteomes" id="UP000887013">
    <property type="component" value="Unassembled WGS sequence"/>
</dbReference>
<name>A0A8X6TUA4_NEPPI</name>
<reference evidence="13" key="1">
    <citation type="submission" date="2020-08" db="EMBL/GenBank/DDBJ databases">
        <title>Multicomponent nature underlies the extraordinary mechanical properties of spider dragline silk.</title>
        <authorList>
            <person name="Kono N."/>
            <person name="Nakamura H."/>
            <person name="Mori M."/>
            <person name="Yoshida Y."/>
            <person name="Ohtoshi R."/>
            <person name="Malay A.D."/>
            <person name="Moran D.A.P."/>
            <person name="Tomita M."/>
            <person name="Numata K."/>
            <person name="Arakawa K."/>
        </authorList>
    </citation>
    <scope>NUCLEOTIDE SEQUENCE</scope>
</reference>
<comment type="similarity">
    <text evidence="1">Belongs to the AB hydrolase superfamily.</text>
</comment>
<dbReference type="Gene3D" id="3.40.50.1820">
    <property type="entry name" value="alpha/beta hydrolase"/>
    <property type="match status" value="1"/>
</dbReference>
<dbReference type="EMBL" id="BMAW01064337">
    <property type="protein sequence ID" value="GFT44694.1"/>
    <property type="molecule type" value="Genomic_DNA"/>
</dbReference>
<dbReference type="InterPro" id="IPR000073">
    <property type="entry name" value="AB_hydrolase_1"/>
</dbReference>
<comment type="caution">
    <text evidence="13">The sequence shown here is derived from an EMBL/GenBank/DDBJ whole genome shotgun (WGS) entry which is preliminary data.</text>
</comment>
<evidence type="ECO:0000256" key="3">
    <source>
        <dbReference type="ARBA" id="ARBA00026104"/>
    </source>
</evidence>
<evidence type="ECO:0000256" key="9">
    <source>
        <dbReference type="ARBA" id="ARBA00048504"/>
    </source>
</evidence>
<dbReference type="AlphaFoldDB" id="A0A8X6TUA4"/>
<evidence type="ECO:0000256" key="6">
    <source>
        <dbReference type="ARBA" id="ARBA00043742"/>
    </source>
</evidence>
<evidence type="ECO:0000313" key="13">
    <source>
        <dbReference type="EMBL" id="GFT44694.1"/>
    </source>
</evidence>